<dbReference type="EMBL" id="RRCH01000003">
    <property type="protein sequence ID" value="RRJ33860.1"/>
    <property type="molecule type" value="Genomic_DNA"/>
</dbReference>
<dbReference type="AlphaFoldDB" id="A0A3P3RLY2"/>
<accession>A0A3P3RLY2</accession>
<evidence type="ECO:0000313" key="3">
    <source>
        <dbReference type="Proteomes" id="UP000282322"/>
    </source>
</evidence>
<protein>
    <submittedName>
        <fullName evidence="2">Class I SAM-dependent methyltransferase</fullName>
    </submittedName>
</protein>
<keyword evidence="2" id="KW-0808">Transferase</keyword>
<feature type="domain" description="Methyltransferase" evidence="1">
    <location>
        <begin position="38"/>
        <end position="144"/>
    </location>
</feature>
<keyword evidence="3" id="KW-1185">Reference proteome</keyword>
<evidence type="ECO:0000313" key="2">
    <source>
        <dbReference type="EMBL" id="RRJ33860.1"/>
    </source>
</evidence>
<dbReference type="Gene3D" id="3.40.50.150">
    <property type="entry name" value="Vaccinia Virus protein VP39"/>
    <property type="match status" value="1"/>
</dbReference>
<dbReference type="GO" id="GO:0008168">
    <property type="term" value="F:methyltransferase activity"/>
    <property type="evidence" value="ECO:0007669"/>
    <property type="project" value="UniProtKB-KW"/>
</dbReference>
<gene>
    <name evidence="2" type="ORF">EIK79_02950</name>
</gene>
<keyword evidence="2" id="KW-0489">Methyltransferase</keyword>
<dbReference type="Pfam" id="PF13649">
    <property type="entry name" value="Methyltransf_25"/>
    <property type="match status" value="1"/>
</dbReference>
<reference evidence="2 3" key="1">
    <citation type="submission" date="2018-11" db="EMBL/GenBank/DDBJ databases">
        <title>Taxonoimc description of Halomarina strain SPP-AMP-1.</title>
        <authorList>
            <person name="Pal Y."/>
            <person name="Srinivasana K."/>
            <person name="Verma A."/>
            <person name="Kumar P."/>
        </authorList>
    </citation>
    <scope>NUCLEOTIDE SEQUENCE [LARGE SCALE GENOMIC DNA]</scope>
    <source>
        <strain evidence="2 3">SPP-AMP-1</strain>
    </source>
</reference>
<organism evidence="2 3">
    <name type="scientific">Halocatena pleomorpha</name>
    <dbReference type="NCBI Taxonomy" id="1785090"/>
    <lineage>
        <taxon>Archaea</taxon>
        <taxon>Methanobacteriati</taxon>
        <taxon>Methanobacteriota</taxon>
        <taxon>Stenosarchaea group</taxon>
        <taxon>Halobacteria</taxon>
        <taxon>Halobacteriales</taxon>
        <taxon>Natronomonadaceae</taxon>
        <taxon>Halocatena</taxon>
    </lineage>
</organism>
<proteinExistence type="predicted"/>
<name>A0A3P3RLY2_9EURY</name>
<dbReference type="SUPFAM" id="SSF53335">
    <property type="entry name" value="S-adenosyl-L-methionine-dependent methyltransferases"/>
    <property type="match status" value="1"/>
</dbReference>
<dbReference type="OrthoDB" id="338984at2157"/>
<dbReference type="GO" id="GO:0032259">
    <property type="term" value="P:methylation"/>
    <property type="evidence" value="ECO:0007669"/>
    <property type="project" value="UniProtKB-KW"/>
</dbReference>
<dbReference type="InterPro" id="IPR029063">
    <property type="entry name" value="SAM-dependent_MTases_sf"/>
</dbReference>
<dbReference type="InterPro" id="IPR041698">
    <property type="entry name" value="Methyltransf_25"/>
</dbReference>
<sequence length="275" mass="30577">MTHADPQYLDAKRSIDRRALSSRVRERLLTVLPDDPRVLEAGCGTGTMVARLHEWGVDAGTYRGVDRSLTVLEHARDRLTTELDAEPLDEGFRVAELSARFEQGDALSAFDGETADLLIAASFLDLVPVRRAFDAFEAALRASGFVYAPLTFDGSTIFQPDHPADAAIEAAYHAAIDERSGRDAHAGRHVLDHLRKRDGRLLSVGSSDWIVRPRDGTYPGEEQTFLAAILGFVEDAVNDHPEANDWLETRRRQLDAGTLSYTTHQYDFLYQTPEP</sequence>
<dbReference type="Proteomes" id="UP000282322">
    <property type="component" value="Unassembled WGS sequence"/>
</dbReference>
<comment type="caution">
    <text evidence="2">The sequence shown here is derived from an EMBL/GenBank/DDBJ whole genome shotgun (WGS) entry which is preliminary data.</text>
</comment>
<evidence type="ECO:0000259" key="1">
    <source>
        <dbReference type="Pfam" id="PF13649"/>
    </source>
</evidence>